<dbReference type="SUPFAM" id="SSF53756">
    <property type="entry name" value="UDP-Glycosyltransferase/glycogen phosphorylase"/>
    <property type="match status" value="1"/>
</dbReference>
<dbReference type="AlphaFoldDB" id="A0A094ZK95"/>
<evidence type="ECO:0000313" key="1">
    <source>
        <dbReference type="EMBL" id="KGB22836.1"/>
    </source>
</evidence>
<dbReference type="CDD" id="cd03801">
    <property type="entry name" value="GT4_PimA-like"/>
    <property type="match status" value="1"/>
</dbReference>
<gene>
    <name evidence="1" type="ORF">AtDm6_2071</name>
</gene>
<dbReference type="GeneID" id="89477413"/>
<dbReference type="Pfam" id="PF13692">
    <property type="entry name" value="Glyco_trans_1_4"/>
    <property type="match status" value="1"/>
</dbReference>
<sequence length="408" mass="44284">MTSDLSLFHRLWRLLPVERRRRALARITAALAPKATWPAPVCDGRVVVAGEIGRGSGLGEGARLLLRGLQAHHVPVEAVEAGLLAPRPIMAKVPFLAEKQAALLLHVNSPQTPAALLRLGRKAVRGRRIVGYWVWELPKLPEEWRAGLESVHEIWTPSRFSARALEELAPGRVRVVPYPLVDAQPQPSALTRQDFGLPEQAVVVLTSFSLASSFARKNPLAAIAAFRQAFGERPDRVLVMKVSNATHYPEDMRRLQAATQGAANIRFETRTLPMPDVHALTRCADIVLSLHRSEGLGLVPAEAMLLEKPVVATDWSATAEFLDASCGVPVPYTLVPAQDERGVYQVAGAQWAEANVGAAAQALHRLAEDAPLRRRLGMNARQTVLKAFGAAPLLNAVARLGHGKGNGE</sequence>
<dbReference type="EMBL" id="JOKM01000072">
    <property type="protein sequence ID" value="KGB22836.1"/>
    <property type="molecule type" value="Genomic_DNA"/>
</dbReference>
<organism evidence="1 2">
    <name type="scientific">Acetobacter tropicalis</name>
    <dbReference type="NCBI Taxonomy" id="104102"/>
    <lineage>
        <taxon>Bacteria</taxon>
        <taxon>Pseudomonadati</taxon>
        <taxon>Pseudomonadota</taxon>
        <taxon>Alphaproteobacteria</taxon>
        <taxon>Acetobacterales</taxon>
        <taxon>Acetobacteraceae</taxon>
        <taxon>Acetobacter</taxon>
    </lineage>
</organism>
<proteinExistence type="predicted"/>
<accession>A0A094ZK95</accession>
<evidence type="ECO:0000313" key="2">
    <source>
        <dbReference type="Proteomes" id="UP000029448"/>
    </source>
</evidence>
<protein>
    <submittedName>
        <fullName evidence="1">Uncharacterized protein</fullName>
    </submittedName>
</protein>
<dbReference type="STRING" id="104102.AtDm6_2071"/>
<dbReference type="RefSeq" id="WP_035380457.1">
    <property type="nucleotide sequence ID" value="NZ_JACAOJ010000009.1"/>
</dbReference>
<name>A0A094ZK95_9PROT</name>
<reference evidence="1 2" key="1">
    <citation type="submission" date="2014-06" db="EMBL/GenBank/DDBJ databases">
        <title>Functional and comparative genomic analyses of the Drosophila gut microbiota identify candidate symbiosis factors.</title>
        <authorList>
            <person name="Newell P.D."/>
            <person name="Chaston J.M."/>
            <person name="Douglas A.E."/>
        </authorList>
    </citation>
    <scope>NUCLEOTIDE SEQUENCE [LARGE SCALE GENOMIC DNA]</scope>
    <source>
        <strain evidence="1 2">DmCS_006</strain>
    </source>
</reference>
<keyword evidence="2" id="KW-1185">Reference proteome</keyword>
<dbReference type="PANTHER" id="PTHR46656">
    <property type="entry name" value="PUTATIVE-RELATED"/>
    <property type="match status" value="1"/>
</dbReference>
<dbReference type="Gene3D" id="3.40.50.2000">
    <property type="entry name" value="Glycogen Phosphorylase B"/>
    <property type="match status" value="1"/>
</dbReference>
<comment type="caution">
    <text evidence="1">The sequence shown here is derived from an EMBL/GenBank/DDBJ whole genome shotgun (WGS) entry which is preliminary data.</text>
</comment>
<dbReference type="PATRIC" id="fig|104102.7.peg.2048"/>
<dbReference type="PANTHER" id="PTHR46656:SF3">
    <property type="entry name" value="PUTATIVE-RELATED"/>
    <property type="match status" value="1"/>
</dbReference>
<dbReference type="Proteomes" id="UP000029448">
    <property type="component" value="Unassembled WGS sequence"/>
</dbReference>